<evidence type="ECO:0000256" key="6">
    <source>
        <dbReference type="RuleBase" id="RU361157"/>
    </source>
</evidence>
<organism evidence="8 9">
    <name type="scientific">Stenotrophomonas terrae</name>
    <dbReference type="NCBI Taxonomy" id="405446"/>
    <lineage>
        <taxon>Bacteria</taxon>
        <taxon>Pseudomonadati</taxon>
        <taxon>Pseudomonadota</taxon>
        <taxon>Gammaproteobacteria</taxon>
        <taxon>Lysobacterales</taxon>
        <taxon>Lysobacteraceae</taxon>
        <taxon>Stenotrophomonas</taxon>
    </lineage>
</organism>
<dbReference type="PANTHER" id="PTHR43229">
    <property type="entry name" value="NODULATION PROTEIN J"/>
    <property type="match status" value="1"/>
</dbReference>
<dbReference type="OrthoDB" id="9786643at2"/>
<keyword evidence="4 6" id="KW-1133">Transmembrane helix</keyword>
<comment type="caution">
    <text evidence="8">The sequence shown here is derived from an EMBL/GenBank/DDBJ whole genome shotgun (WGS) entry which is preliminary data.</text>
</comment>
<evidence type="ECO:0000256" key="5">
    <source>
        <dbReference type="ARBA" id="ARBA00023136"/>
    </source>
</evidence>
<feature type="transmembrane region" description="Helical" evidence="6">
    <location>
        <begin position="136"/>
        <end position="158"/>
    </location>
</feature>
<dbReference type="PRINTS" id="PR00164">
    <property type="entry name" value="ABC2TRNSPORT"/>
</dbReference>
<dbReference type="GO" id="GO:0140359">
    <property type="term" value="F:ABC-type transporter activity"/>
    <property type="evidence" value="ECO:0007669"/>
    <property type="project" value="InterPro"/>
</dbReference>
<feature type="transmembrane region" description="Helical" evidence="6">
    <location>
        <begin position="21"/>
        <end position="45"/>
    </location>
</feature>
<reference evidence="8 9" key="1">
    <citation type="submission" date="2015-05" db="EMBL/GenBank/DDBJ databases">
        <title>Genome sequencing and analysis of members of genus Stenotrophomonas.</title>
        <authorList>
            <person name="Patil P.P."/>
            <person name="Midha S."/>
            <person name="Patil P.B."/>
        </authorList>
    </citation>
    <scope>NUCLEOTIDE SEQUENCE [LARGE SCALE GENOMIC DNA]</scope>
    <source>
        <strain evidence="8 9">DSM 18941</strain>
    </source>
</reference>
<keyword evidence="5 6" id="KW-0472">Membrane</keyword>
<dbReference type="GO" id="GO:0043190">
    <property type="term" value="C:ATP-binding cassette (ABC) transporter complex"/>
    <property type="evidence" value="ECO:0007669"/>
    <property type="project" value="InterPro"/>
</dbReference>
<evidence type="ECO:0000256" key="3">
    <source>
        <dbReference type="ARBA" id="ARBA00022692"/>
    </source>
</evidence>
<dbReference type="PROSITE" id="PS51012">
    <property type="entry name" value="ABC_TM2"/>
    <property type="match status" value="1"/>
</dbReference>
<keyword evidence="3 6" id="KW-0812">Transmembrane</keyword>
<evidence type="ECO:0000256" key="1">
    <source>
        <dbReference type="ARBA" id="ARBA00004141"/>
    </source>
</evidence>
<dbReference type="EMBL" id="LDJJ01000023">
    <property type="protein sequence ID" value="KRG68257.1"/>
    <property type="molecule type" value="Genomic_DNA"/>
</dbReference>
<gene>
    <name evidence="8" type="ORF">ABB27_07695</name>
</gene>
<dbReference type="AlphaFoldDB" id="A0A0R0CRF6"/>
<name>A0A0R0CRF6_9GAMM</name>
<dbReference type="PANTHER" id="PTHR43229:SF3">
    <property type="entry name" value="ABC-TYPE MULTIDRUG TRANSPORT SYSTEM, PERMEASE COMPONENT"/>
    <property type="match status" value="1"/>
</dbReference>
<dbReference type="InterPro" id="IPR000412">
    <property type="entry name" value="ABC_2_transport"/>
</dbReference>
<dbReference type="InterPro" id="IPR047817">
    <property type="entry name" value="ABC2_TM_bact-type"/>
</dbReference>
<dbReference type="PIRSF" id="PIRSF006648">
    <property type="entry name" value="DrrB"/>
    <property type="match status" value="1"/>
</dbReference>
<keyword evidence="6" id="KW-1003">Cell membrane</keyword>
<evidence type="ECO:0000259" key="7">
    <source>
        <dbReference type="PROSITE" id="PS51012"/>
    </source>
</evidence>
<feature type="transmembrane region" description="Helical" evidence="6">
    <location>
        <begin position="102"/>
        <end position="124"/>
    </location>
</feature>
<proteinExistence type="inferred from homology"/>
<keyword evidence="9" id="KW-1185">Reference proteome</keyword>
<dbReference type="InterPro" id="IPR013525">
    <property type="entry name" value="ABC2_TM"/>
</dbReference>
<evidence type="ECO:0000313" key="8">
    <source>
        <dbReference type="EMBL" id="KRG68257.1"/>
    </source>
</evidence>
<evidence type="ECO:0000313" key="9">
    <source>
        <dbReference type="Proteomes" id="UP000051863"/>
    </source>
</evidence>
<keyword evidence="6" id="KW-0813">Transport</keyword>
<dbReference type="PATRIC" id="fig|405446.3.peg.984"/>
<feature type="domain" description="ABC transmembrane type-2" evidence="7">
    <location>
        <begin position="22"/>
        <end position="247"/>
    </location>
</feature>
<dbReference type="InterPro" id="IPR051784">
    <property type="entry name" value="Nod_factor_ABC_transporter"/>
</dbReference>
<feature type="transmembrane region" description="Helical" evidence="6">
    <location>
        <begin position="222"/>
        <end position="242"/>
    </location>
</feature>
<dbReference type="Proteomes" id="UP000051863">
    <property type="component" value="Unassembled WGS sequence"/>
</dbReference>
<accession>A0A0R0CRF6</accession>
<evidence type="ECO:0000256" key="2">
    <source>
        <dbReference type="ARBA" id="ARBA00007783"/>
    </source>
</evidence>
<evidence type="ECO:0000256" key="4">
    <source>
        <dbReference type="ARBA" id="ARBA00022989"/>
    </source>
</evidence>
<feature type="transmembrane region" description="Helical" evidence="6">
    <location>
        <begin position="170"/>
        <end position="188"/>
    </location>
</feature>
<comment type="similarity">
    <text evidence="2 6">Belongs to the ABC-2 integral membrane protein family.</text>
</comment>
<protein>
    <recommendedName>
        <fullName evidence="6">Transport permease protein</fullName>
    </recommendedName>
</protein>
<dbReference type="Pfam" id="PF01061">
    <property type="entry name" value="ABC2_membrane"/>
    <property type="match status" value="1"/>
</dbReference>
<comment type="subcellular location">
    <subcellularLocation>
        <location evidence="6">Cell inner membrane</location>
        <topology evidence="6">Multi-pass membrane protein</topology>
    </subcellularLocation>
    <subcellularLocation>
        <location evidence="1">Membrane</location>
        <topology evidence="1">Multi-pass membrane protein</topology>
    </subcellularLocation>
</comment>
<feature type="transmembrane region" description="Helical" evidence="6">
    <location>
        <begin position="57"/>
        <end position="81"/>
    </location>
</feature>
<sequence>MSRRRVAGAYLQEIRAECLRYLRSPGFVLPTLLFPATFYLLFAVLLGHAQPADAARFLLGSYVSFGVMAPGLFGFGMSLALERDNGLLTLKRAMPMPPLAYLLGKMVMAMMMALAIVMILQLLATAVAGVTLSVQQLLRLTLVASFGTLPFCALGLLLGTLSKGNGAAAVINLIYLPMAVLSGLWFPLKVLPPLLQDMAVIWPSYHLNALAQDALGFAVGSAWPHVLWLAAFSLVFITWAGWRLRRHG</sequence>